<evidence type="ECO:0000256" key="6">
    <source>
        <dbReference type="ARBA" id="ARBA00023136"/>
    </source>
</evidence>
<feature type="transmembrane region" description="Helical" evidence="7">
    <location>
        <begin position="123"/>
        <end position="140"/>
    </location>
</feature>
<dbReference type="PATRIC" id="fig|157838.3.peg.2138"/>
<keyword evidence="5 7" id="KW-1133">Transmembrane helix</keyword>
<name>A0A0Q3WXY7_9BACI</name>
<dbReference type="PANTHER" id="PTHR42920">
    <property type="entry name" value="OS03G0707200 PROTEIN-RELATED"/>
    <property type="match status" value="1"/>
</dbReference>
<dbReference type="OrthoDB" id="9804865at2"/>
<evidence type="ECO:0000256" key="4">
    <source>
        <dbReference type="ARBA" id="ARBA00022692"/>
    </source>
</evidence>
<evidence type="ECO:0000256" key="5">
    <source>
        <dbReference type="ARBA" id="ARBA00022989"/>
    </source>
</evidence>
<evidence type="ECO:0000256" key="3">
    <source>
        <dbReference type="ARBA" id="ARBA00022475"/>
    </source>
</evidence>
<dbReference type="EMBL" id="LJJC01000004">
    <property type="protein sequence ID" value="KQL53754.1"/>
    <property type="molecule type" value="Genomic_DNA"/>
</dbReference>
<dbReference type="InterPro" id="IPR000620">
    <property type="entry name" value="EamA_dom"/>
</dbReference>
<feature type="transmembrane region" description="Helical" evidence="7">
    <location>
        <begin position="12"/>
        <end position="29"/>
    </location>
</feature>
<keyword evidence="3" id="KW-1003">Cell membrane</keyword>
<dbReference type="InterPro" id="IPR051258">
    <property type="entry name" value="Diverse_Substrate_Transporter"/>
</dbReference>
<reference evidence="9 10" key="1">
    <citation type="submission" date="2015-09" db="EMBL/GenBank/DDBJ databases">
        <title>Genome sequencing project for genomic taxonomy and phylogenomics of Bacillus-like bacteria.</title>
        <authorList>
            <person name="Liu B."/>
            <person name="Wang J."/>
            <person name="Zhu Y."/>
            <person name="Liu G."/>
            <person name="Chen Q."/>
            <person name="Chen Z."/>
            <person name="Lan J."/>
            <person name="Che J."/>
            <person name="Ge C."/>
            <person name="Shi H."/>
            <person name="Pan Z."/>
            <person name="Liu X."/>
        </authorList>
    </citation>
    <scope>NUCLEOTIDE SEQUENCE [LARGE SCALE GENOMIC DNA]</scope>
    <source>
        <strain evidence="9 10">LMG 18435</strain>
    </source>
</reference>
<gene>
    <name evidence="9" type="ORF">AN964_09740</name>
</gene>
<dbReference type="InterPro" id="IPR037185">
    <property type="entry name" value="EmrE-like"/>
</dbReference>
<feature type="transmembrane region" description="Helical" evidence="7">
    <location>
        <begin position="210"/>
        <end position="232"/>
    </location>
</feature>
<evidence type="ECO:0000259" key="8">
    <source>
        <dbReference type="Pfam" id="PF00892"/>
    </source>
</evidence>
<comment type="similarity">
    <text evidence="2">Belongs to the EamA transporter family.</text>
</comment>
<feature type="transmembrane region" description="Helical" evidence="7">
    <location>
        <begin position="177"/>
        <end position="198"/>
    </location>
</feature>
<dbReference type="Proteomes" id="UP000051888">
    <property type="component" value="Unassembled WGS sequence"/>
</dbReference>
<keyword evidence="10" id="KW-1185">Reference proteome</keyword>
<feature type="transmembrane region" description="Helical" evidence="7">
    <location>
        <begin position="270"/>
        <end position="291"/>
    </location>
</feature>
<keyword evidence="6 7" id="KW-0472">Membrane</keyword>
<feature type="transmembrane region" description="Helical" evidence="7">
    <location>
        <begin position="146"/>
        <end position="165"/>
    </location>
</feature>
<evidence type="ECO:0000256" key="2">
    <source>
        <dbReference type="ARBA" id="ARBA00007362"/>
    </source>
</evidence>
<dbReference type="SUPFAM" id="SSF103481">
    <property type="entry name" value="Multidrug resistance efflux transporter EmrE"/>
    <property type="match status" value="2"/>
</dbReference>
<dbReference type="AlphaFoldDB" id="A0A0Q3WXY7"/>
<feature type="transmembrane region" description="Helical" evidence="7">
    <location>
        <begin position="97"/>
        <end position="116"/>
    </location>
</feature>
<dbReference type="RefSeq" id="WP_055739490.1">
    <property type="nucleotide sequence ID" value="NZ_JAAIWL010000013.1"/>
</dbReference>
<dbReference type="Pfam" id="PF00892">
    <property type="entry name" value="EamA"/>
    <property type="match status" value="2"/>
</dbReference>
<evidence type="ECO:0000256" key="7">
    <source>
        <dbReference type="SAM" id="Phobius"/>
    </source>
</evidence>
<feature type="transmembrane region" description="Helical" evidence="7">
    <location>
        <begin position="244"/>
        <end position="264"/>
    </location>
</feature>
<comment type="subcellular location">
    <subcellularLocation>
        <location evidence="1">Cell membrane</location>
        <topology evidence="1">Multi-pass membrane protein</topology>
    </subcellularLocation>
</comment>
<feature type="transmembrane region" description="Helical" evidence="7">
    <location>
        <begin position="35"/>
        <end position="56"/>
    </location>
</feature>
<protein>
    <recommendedName>
        <fullName evidence="8">EamA domain-containing protein</fullName>
    </recommendedName>
</protein>
<sequence length="310" mass="33944">MNKKFLAESGLLLVAFIWGSTFVVVQNAIEFLPPLTFNAVRFFIAGVIIFFIYFIQEKGKIKATGKQLVPGVLLGLCLFIGYSFQTIGLLYTTPSKAGFITGLSVVVVPLLSFIFYKNRPAPKAIIGSIGAVIGLYFLVAKNSTGLSIGDGFVLICAFGFAFHIILTDRVTKKVPILFLTTVQIFTVSLLCAVSAIIFENWQVVFETSHILSKTTILAMIITSLLGTAFAFFMQTTAQRFTSPTKVGIILTMEPVFAAITSFILTNERLSLFGTVGCLLIFIGMIISELPIEKTLAISFLKNKKSLDRKL</sequence>
<feature type="transmembrane region" description="Helical" evidence="7">
    <location>
        <begin position="68"/>
        <end position="91"/>
    </location>
</feature>
<organism evidence="9 10">
    <name type="scientific">Heyndrickxia shackletonii</name>
    <dbReference type="NCBI Taxonomy" id="157838"/>
    <lineage>
        <taxon>Bacteria</taxon>
        <taxon>Bacillati</taxon>
        <taxon>Bacillota</taxon>
        <taxon>Bacilli</taxon>
        <taxon>Bacillales</taxon>
        <taxon>Bacillaceae</taxon>
        <taxon>Heyndrickxia</taxon>
    </lineage>
</organism>
<feature type="domain" description="EamA" evidence="8">
    <location>
        <begin position="10"/>
        <end position="139"/>
    </location>
</feature>
<evidence type="ECO:0000313" key="9">
    <source>
        <dbReference type="EMBL" id="KQL53754.1"/>
    </source>
</evidence>
<dbReference type="STRING" id="157838.AN964_09740"/>
<keyword evidence="4 7" id="KW-0812">Transmembrane</keyword>
<dbReference type="PANTHER" id="PTHR42920:SF5">
    <property type="entry name" value="EAMA DOMAIN-CONTAINING PROTEIN"/>
    <property type="match status" value="1"/>
</dbReference>
<dbReference type="GO" id="GO:0005886">
    <property type="term" value="C:plasma membrane"/>
    <property type="evidence" value="ECO:0007669"/>
    <property type="project" value="UniProtKB-SubCell"/>
</dbReference>
<accession>A0A0Q3WXY7</accession>
<evidence type="ECO:0000313" key="10">
    <source>
        <dbReference type="Proteomes" id="UP000051888"/>
    </source>
</evidence>
<comment type="caution">
    <text evidence="9">The sequence shown here is derived from an EMBL/GenBank/DDBJ whole genome shotgun (WGS) entry which is preliminary data.</text>
</comment>
<feature type="domain" description="EamA" evidence="8">
    <location>
        <begin position="148"/>
        <end position="286"/>
    </location>
</feature>
<evidence type="ECO:0000256" key="1">
    <source>
        <dbReference type="ARBA" id="ARBA00004651"/>
    </source>
</evidence>
<proteinExistence type="inferred from homology"/>